<evidence type="ECO:0000313" key="12">
    <source>
        <dbReference type="Proteomes" id="UP000520814"/>
    </source>
</evidence>
<evidence type="ECO:0000313" key="11">
    <source>
        <dbReference type="EMBL" id="MBB6049479.1"/>
    </source>
</evidence>
<protein>
    <recommendedName>
        <fullName evidence="7">Tricorn protease homolog</fullName>
        <ecNumber evidence="7">3.4.21.-</ecNumber>
    </recommendedName>
</protein>
<evidence type="ECO:0000256" key="9">
    <source>
        <dbReference type="SAM" id="SignalP"/>
    </source>
</evidence>
<feature type="domain" description="Tail specific protease" evidence="10">
    <location>
        <begin position="819"/>
        <end position="1032"/>
    </location>
</feature>
<evidence type="ECO:0000256" key="7">
    <source>
        <dbReference type="PIRNR" id="PIRNR036421"/>
    </source>
</evidence>
<dbReference type="InterPro" id="IPR005151">
    <property type="entry name" value="Tail-specific_protease"/>
</dbReference>
<dbReference type="PANTHER" id="PTHR43253:SF1">
    <property type="entry name" value="TRICORN PROTEASE HOMOLOG 2-RELATED"/>
    <property type="match status" value="1"/>
</dbReference>
<dbReference type="Gene3D" id="3.30.750.44">
    <property type="match status" value="1"/>
</dbReference>
<evidence type="ECO:0000256" key="8">
    <source>
        <dbReference type="PIRSR" id="PIRSR036421-1"/>
    </source>
</evidence>
<dbReference type="Pfam" id="PF07676">
    <property type="entry name" value="PD40"/>
    <property type="match status" value="4"/>
</dbReference>
<dbReference type="RefSeq" id="WP_184193080.1">
    <property type="nucleotide sequence ID" value="NZ_JACHGW010000001.1"/>
</dbReference>
<feature type="chain" id="PRO_5031233786" description="Tricorn protease homolog" evidence="9">
    <location>
        <begin position="23"/>
        <end position="1055"/>
    </location>
</feature>
<dbReference type="CDD" id="cd07562">
    <property type="entry name" value="Peptidase_S41_TRI"/>
    <property type="match status" value="1"/>
</dbReference>
<dbReference type="InterPro" id="IPR011659">
    <property type="entry name" value="WD40"/>
</dbReference>
<comment type="similarity">
    <text evidence="2 7">Belongs to the peptidase S41B family.</text>
</comment>
<dbReference type="GO" id="GO:0008236">
    <property type="term" value="F:serine-type peptidase activity"/>
    <property type="evidence" value="ECO:0007669"/>
    <property type="project" value="UniProtKB-UniRule"/>
</dbReference>
<dbReference type="Pfam" id="PF14684">
    <property type="entry name" value="Tricorn_C1"/>
    <property type="match status" value="1"/>
</dbReference>
<keyword evidence="3 7" id="KW-0963">Cytoplasm</keyword>
<keyword evidence="4 7" id="KW-0645">Protease</keyword>
<feature type="signal peptide" evidence="9">
    <location>
        <begin position="1"/>
        <end position="22"/>
    </location>
</feature>
<keyword evidence="9" id="KW-0732">Signal</keyword>
<dbReference type="GO" id="GO:0006508">
    <property type="term" value="P:proteolysis"/>
    <property type="evidence" value="ECO:0007669"/>
    <property type="project" value="UniProtKB-UniRule"/>
</dbReference>
<dbReference type="Gene3D" id="3.90.226.10">
    <property type="entry name" value="2-enoyl-CoA Hydratase, Chain A, domain 1"/>
    <property type="match status" value="1"/>
</dbReference>
<dbReference type="InterPro" id="IPR029045">
    <property type="entry name" value="ClpP/crotonase-like_dom_sf"/>
</dbReference>
<feature type="active site" description="Charge relay system" evidence="8">
    <location>
        <position position="1021"/>
    </location>
</feature>
<evidence type="ECO:0000259" key="10">
    <source>
        <dbReference type="SMART" id="SM00245"/>
    </source>
</evidence>
<keyword evidence="6 7" id="KW-0720">Serine protease</keyword>
<accession>A0A7W9SNM3</accession>
<dbReference type="Gene3D" id="2.30.42.10">
    <property type="match status" value="1"/>
</dbReference>
<dbReference type="EMBL" id="JACHGW010000001">
    <property type="protein sequence ID" value="MBB6049479.1"/>
    <property type="molecule type" value="Genomic_DNA"/>
</dbReference>
<gene>
    <name evidence="11" type="ORF">HNQ39_001241</name>
</gene>
<dbReference type="Gene3D" id="2.120.10.30">
    <property type="entry name" value="TolB, C-terminal domain"/>
    <property type="match status" value="2"/>
</dbReference>
<evidence type="ECO:0000256" key="3">
    <source>
        <dbReference type="ARBA" id="ARBA00022490"/>
    </source>
</evidence>
<feature type="active site" description="Charge relay system" evidence="8">
    <location>
        <position position="743"/>
    </location>
</feature>
<dbReference type="SUPFAM" id="SSF82171">
    <property type="entry name" value="DPP6 N-terminal domain-like"/>
    <property type="match status" value="1"/>
</dbReference>
<dbReference type="InterPro" id="IPR028204">
    <property type="entry name" value="Tricorn_C1"/>
</dbReference>
<dbReference type="SMART" id="SM00245">
    <property type="entry name" value="TSPc"/>
    <property type="match status" value="1"/>
</dbReference>
<dbReference type="PIRSF" id="PIRSF036421">
    <property type="entry name" value="Tricorn_protease"/>
    <property type="match status" value="1"/>
</dbReference>
<dbReference type="InterPro" id="IPR012393">
    <property type="entry name" value="Tricorn_protease"/>
</dbReference>
<evidence type="ECO:0000256" key="1">
    <source>
        <dbReference type="ARBA" id="ARBA00004496"/>
    </source>
</evidence>
<dbReference type="PANTHER" id="PTHR43253">
    <property type="entry name" value="TRICORN PROTEASE HOMOLOG 2-RELATED"/>
    <property type="match status" value="1"/>
</dbReference>
<evidence type="ECO:0000256" key="2">
    <source>
        <dbReference type="ARBA" id="ARBA00008524"/>
    </source>
</evidence>
<comment type="subcellular location">
    <subcellularLocation>
        <location evidence="1 7">Cytoplasm</location>
    </subcellularLocation>
</comment>
<comment type="function">
    <text evidence="7">Degrades oligopeptides.</text>
</comment>
<dbReference type="InterPro" id="IPR011042">
    <property type="entry name" value="6-blade_b-propeller_TolB-like"/>
</dbReference>
<evidence type="ECO:0000256" key="5">
    <source>
        <dbReference type="ARBA" id="ARBA00022801"/>
    </source>
</evidence>
<keyword evidence="12" id="KW-1185">Reference proteome</keyword>
<dbReference type="AlphaFoldDB" id="A0A7W9SNM3"/>
<dbReference type="Pfam" id="PF26549">
    <property type="entry name" value="Tricorn_N"/>
    <property type="match status" value="1"/>
</dbReference>
<proteinExistence type="inferred from homology"/>
<evidence type="ECO:0000256" key="4">
    <source>
        <dbReference type="ARBA" id="ARBA00022670"/>
    </source>
</evidence>
<feature type="active site" description="Nucleophile" evidence="8">
    <location>
        <position position="965"/>
    </location>
</feature>
<dbReference type="GO" id="GO:0005737">
    <property type="term" value="C:cytoplasm"/>
    <property type="evidence" value="ECO:0007669"/>
    <property type="project" value="UniProtKB-SubCell"/>
</dbReference>
<organism evidence="11 12">
    <name type="scientific">Armatimonas rosea</name>
    <dbReference type="NCBI Taxonomy" id="685828"/>
    <lineage>
        <taxon>Bacteria</taxon>
        <taxon>Bacillati</taxon>
        <taxon>Armatimonadota</taxon>
        <taxon>Armatimonadia</taxon>
        <taxon>Armatimonadales</taxon>
        <taxon>Armatimonadaceae</taxon>
        <taxon>Armatimonas</taxon>
    </lineage>
</organism>
<reference evidence="11 12" key="1">
    <citation type="submission" date="2020-08" db="EMBL/GenBank/DDBJ databases">
        <title>Genomic Encyclopedia of Type Strains, Phase IV (KMG-IV): sequencing the most valuable type-strain genomes for metagenomic binning, comparative biology and taxonomic classification.</title>
        <authorList>
            <person name="Goeker M."/>
        </authorList>
    </citation>
    <scope>NUCLEOTIDE SEQUENCE [LARGE SCALE GENOMIC DNA]</scope>
    <source>
        <strain evidence="11 12">DSM 23562</strain>
    </source>
</reference>
<dbReference type="SUPFAM" id="SSF50156">
    <property type="entry name" value="PDZ domain-like"/>
    <property type="match status" value="1"/>
</dbReference>
<name>A0A7W9SNM3_ARMRO</name>
<sequence length="1055" mass="115861">MQTLRRTLSLALCFAPCSLALAQLTPPVDKPVVGARMPALSPDGSKLAFVWRGDIWVSPSSGGRAYPVTTHAEYDAYPVFSPDGKWIAFQSNRTGSSDIWVVPAEGGTPRQLTFAGGTESPTDWSPDGKSLLFVSRRDRPYDTVFSLDLATRRFTKLAEDFKKLNRPTLSPDGTRLVYERNGFPWTRPRYSGSAAAQLWTEDLSSGKSSPLVEDGRQHLYPHFLPDGKSIVCVTYGEESPSVTLLGKTPPKLDDSPKRTPNLWAFPAGGGKPKQLTQFVGSAVRFPSVARRSGDIAFEHGTDLYLLKAGSNEPIKLSLLCGGDDKSNAEQRSVISNADVSEARISPDGKTFAFVLRDELWTIPVDKAKSRNADQATRLTDYPGTDHDLCWSKDGKTLFFVSDRNGNERVFAMEVATKAVKPVWTGRSDASTPILSPDSKTLGFWVKGKEEEGAGFYTCPVDLSAPPTRLLTIAGDVQGEVAWSPDQRWIAFTRRGRESGGTNLYIAKSNGTDPINVTRLNASHSAPTWSADGRYLYFGSNRDGSNGLWVLPLTREEARGAELEVKYIKPGDPVQVTIDFEDVHYRLRKLSSTPPEADLQLTDSDGTLYFLSGGNVWAASYDGKEVRPLTGIGGIGNLRISAAGDMAYFQRGGQLFSLRTRVPGAQPSLIGFSASYIQNLRALRQAAFNQLWRSYNTRFYDPNFHGRDFAALKARYEPMLEGVGTREEMANLGNLLLGELEASHSEVSAAPGTTIGPSTAQLGVYFDYSYVGPGIRVKEVPKRAPGSYEKTRIKPGEYIVAIDGVDVTLDENLYSVLNDKGERDFTLLVNDKPGRDGARTVTYKALSEAEWSDLHYRNRIEARSKQVEQASGGKVGYVHISGMGGQNQQQFVREFYEWAEGKDAMIIDVRENGGGNIGDTLISWLRFKPYATNSPRGGYVVPAPILEGRQPWNKPIVVLMGDSSFSNAEMFPYGMRATGLAKLVGEPTPGYVIWTYGLGLVDGTGARMPFQGVWRTDGTPLENIGERPDYLVPWSTADYFAGKDPQLEKAISLLKK</sequence>
<dbReference type="Gene3D" id="2.120.10.60">
    <property type="entry name" value="Tricorn protease N-terminal domain"/>
    <property type="match status" value="1"/>
</dbReference>
<dbReference type="InterPro" id="IPR036034">
    <property type="entry name" value="PDZ_sf"/>
</dbReference>
<evidence type="ECO:0000256" key="6">
    <source>
        <dbReference type="ARBA" id="ARBA00022825"/>
    </source>
</evidence>
<dbReference type="EC" id="3.4.21.-" evidence="7"/>
<keyword evidence="5 7" id="KW-0378">Hydrolase</keyword>
<dbReference type="Proteomes" id="UP000520814">
    <property type="component" value="Unassembled WGS sequence"/>
</dbReference>
<dbReference type="SUPFAM" id="SSF52096">
    <property type="entry name" value="ClpP/crotonase"/>
    <property type="match status" value="1"/>
</dbReference>
<dbReference type="SUPFAM" id="SSF69304">
    <property type="entry name" value="Tricorn protease N-terminal domain"/>
    <property type="match status" value="1"/>
</dbReference>
<comment type="caution">
    <text evidence="11">The sequence shown here is derived from an EMBL/GenBank/DDBJ whole genome shotgun (WGS) entry which is preliminary data.</text>
</comment>
<dbReference type="Pfam" id="PF03572">
    <property type="entry name" value="Peptidase_S41"/>
    <property type="match status" value="1"/>
</dbReference>